<name>A0A409WHB1_9AGAR</name>
<dbReference type="AlphaFoldDB" id="A0A409WHB1"/>
<dbReference type="EMBL" id="NHTK01005484">
    <property type="protein sequence ID" value="PPQ77902.1"/>
    <property type="molecule type" value="Genomic_DNA"/>
</dbReference>
<sequence>MTTPSRQPLTRPEFFNKVLLRQLSPIFAEFNKEFMVTTSIEDEEKGYSIDHETACVIYWGLKRLRRLISLVVTVAALYPGINVDELANVSIPTFVPNYIFEYLHLERPTVMDDINPNHSNPLHVVHNSEEELKASWKRYTSMGREAVLWVEESYARSYSEDPADEMASELEAMSIDDSTYGIYDSDSDMSDSVDSISSEYGASYTPPTTPEDLVVEYVPYIHSIDLSPSAIESSPYLAVGDNALIVHPTASHYAQHHPGFNPFAGTIVRDPFEV</sequence>
<gene>
    <name evidence="1" type="ORF">CVT24_005669</name>
</gene>
<reference evidence="1 2" key="1">
    <citation type="journal article" date="2018" name="Evol. Lett.">
        <title>Horizontal gene cluster transfer increased hallucinogenic mushroom diversity.</title>
        <authorList>
            <person name="Reynolds H.T."/>
            <person name="Vijayakumar V."/>
            <person name="Gluck-Thaler E."/>
            <person name="Korotkin H.B."/>
            <person name="Matheny P.B."/>
            <person name="Slot J.C."/>
        </authorList>
    </citation>
    <scope>NUCLEOTIDE SEQUENCE [LARGE SCALE GENOMIC DNA]</scope>
    <source>
        <strain evidence="1 2">2629</strain>
    </source>
</reference>
<accession>A0A409WHB1</accession>
<organism evidence="1 2">
    <name type="scientific">Panaeolus cyanescens</name>
    <dbReference type="NCBI Taxonomy" id="181874"/>
    <lineage>
        <taxon>Eukaryota</taxon>
        <taxon>Fungi</taxon>
        <taxon>Dikarya</taxon>
        <taxon>Basidiomycota</taxon>
        <taxon>Agaricomycotina</taxon>
        <taxon>Agaricomycetes</taxon>
        <taxon>Agaricomycetidae</taxon>
        <taxon>Agaricales</taxon>
        <taxon>Agaricineae</taxon>
        <taxon>Galeropsidaceae</taxon>
        <taxon>Panaeolus</taxon>
    </lineage>
</organism>
<protein>
    <submittedName>
        <fullName evidence="1">Uncharacterized protein</fullName>
    </submittedName>
</protein>
<comment type="caution">
    <text evidence="1">The sequence shown here is derived from an EMBL/GenBank/DDBJ whole genome shotgun (WGS) entry which is preliminary data.</text>
</comment>
<keyword evidence="2" id="KW-1185">Reference proteome</keyword>
<evidence type="ECO:0000313" key="1">
    <source>
        <dbReference type="EMBL" id="PPQ77902.1"/>
    </source>
</evidence>
<dbReference type="InParanoid" id="A0A409WHB1"/>
<evidence type="ECO:0000313" key="2">
    <source>
        <dbReference type="Proteomes" id="UP000284842"/>
    </source>
</evidence>
<proteinExistence type="predicted"/>
<dbReference type="Proteomes" id="UP000284842">
    <property type="component" value="Unassembled WGS sequence"/>
</dbReference>